<dbReference type="SUPFAM" id="SSF53383">
    <property type="entry name" value="PLP-dependent transferases"/>
    <property type="match status" value="1"/>
</dbReference>
<protein>
    <submittedName>
        <fullName evidence="7">L-threonine aldolase</fullName>
        <ecNumber evidence="7">4.1.2.5</ecNumber>
    </submittedName>
</protein>
<dbReference type="NCBIfam" id="NF041359">
    <property type="entry name" value="GntG_guanitoxin"/>
    <property type="match status" value="1"/>
</dbReference>
<dbReference type="GO" id="GO:0006567">
    <property type="term" value="P:L-threonine catabolic process"/>
    <property type="evidence" value="ECO:0007669"/>
    <property type="project" value="TreeGrafter"/>
</dbReference>
<dbReference type="AlphaFoldDB" id="E3CWK2"/>
<dbReference type="GO" id="GO:0005829">
    <property type="term" value="C:cytosol"/>
    <property type="evidence" value="ECO:0007669"/>
    <property type="project" value="TreeGrafter"/>
</dbReference>
<keyword evidence="4 7" id="KW-0456">Lyase</keyword>
<evidence type="ECO:0000256" key="1">
    <source>
        <dbReference type="ARBA" id="ARBA00001933"/>
    </source>
</evidence>
<proteinExistence type="inferred from homology"/>
<organism evidence="7 8">
    <name type="scientific">Aminomonas paucivorans DSM 12260</name>
    <dbReference type="NCBI Taxonomy" id="584708"/>
    <lineage>
        <taxon>Bacteria</taxon>
        <taxon>Thermotogati</taxon>
        <taxon>Synergistota</taxon>
        <taxon>Synergistia</taxon>
        <taxon>Synergistales</taxon>
        <taxon>Synergistaceae</taxon>
        <taxon>Aminomonas</taxon>
    </lineage>
</organism>
<dbReference type="GO" id="GO:0006545">
    <property type="term" value="P:glycine biosynthetic process"/>
    <property type="evidence" value="ECO:0007669"/>
    <property type="project" value="TreeGrafter"/>
</dbReference>
<dbReference type="InterPro" id="IPR023603">
    <property type="entry name" value="Low_specificity_L-TA-like"/>
</dbReference>
<evidence type="ECO:0000259" key="6">
    <source>
        <dbReference type="Pfam" id="PF01212"/>
    </source>
</evidence>
<dbReference type="InterPro" id="IPR015421">
    <property type="entry name" value="PyrdxlP-dep_Trfase_major"/>
</dbReference>
<dbReference type="OrthoDB" id="9774495at2"/>
<dbReference type="GO" id="GO:0008732">
    <property type="term" value="F:L-allo-threonine aldolase activity"/>
    <property type="evidence" value="ECO:0007669"/>
    <property type="project" value="TreeGrafter"/>
</dbReference>
<dbReference type="EC" id="4.1.2.5" evidence="7"/>
<comment type="similarity">
    <text evidence="2">Belongs to the threonine aldolase family.</text>
</comment>
<dbReference type="InterPro" id="IPR015424">
    <property type="entry name" value="PyrdxlP-dep_Trfase"/>
</dbReference>
<keyword evidence="3" id="KW-0663">Pyridoxal phosphate</keyword>
<evidence type="ECO:0000256" key="5">
    <source>
        <dbReference type="PIRSR" id="PIRSR017617-1"/>
    </source>
</evidence>
<dbReference type="PaxDb" id="584708-Apau_1943"/>
<dbReference type="EMBL" id="CM001022">
    <property type="protein sequence ID" value="EFQ24357.1"/>
    <property type="molecule type" value="Genomic_DNA"/>
</dbReference>
<gene>
    <name evidence="7" type="ORF">Apau_1943</name>
</gene>
<dbReference type="PANTHER" id="PTHR48097:SF9">
    <property type="entry name" value="L-THREONINE ALDOLASE"/>
    <property type="match status" value="1"/>
</dbReference>
<dbReference type="RefSeq" id="WP_006301592.1">
    <property type="nucleotide sequence ID" value="NZ_CM001022.1"/>
</dbReference>
<evidence type="ECO:0000256" key="2">
    <source>
        <dbReference type="ARBA" id="ARBA00006966"/>
    </source>
</evidence>
<dbReference type="Proteomes" id="UP000005096">
    <property type="component" value="Chromosome"/>
</dbReference>
<feature type="modified residue" description="N6-(pyridoxal phosphate)lysine" evidence="5">
    <location>
        <position position="199"/>
    </location>
</feature>
<keyword evidence="8" id="KW-1185">Reference proteome</keyword>
<dbReference type="Pfam" id="PF01212">
    <property type="entry name" value="Beta_elim_lyase"/>
    <property type="match status" value="1"/>
</dbReference>
<dbReference type="PANTHER" id="PTHR48097">
    <property type="entry name" value="L-THREONINE ALDOLASE-RELATED"/>
    <property type="match status" value="1"/>
</dbReference>
<evidence type="ECO:0000256" key="3">
    <source>
        <dbReference type="ARBA" id="ARBA00022898"/>
    </source>
</evidence>
<dbReference type="Gene3D" id="3.40.640.10">
    <property type="entry name" value="Type I PLP-dependent aspartate aminotransferase-like (Major domain)"/>
    <property type="match status" value="1"/>
</dbReference>
<dbReference type="STRING" id="584708.Apau_1943"/>
<dbReference type="PIRSF" id="PIRSF017617">
    <property type="entry name" value="Thr_aldolase"/>
    <property type="match status" value="1"/>
</dbReference>
<dbReference type="InterPro" id="IPR001597">
    <property type="entry name" value="ArAA_b-elim_lyase/Thr_aldolase"/>
</dbReference>
<dbReference type="InterPro" id="IPR015422">
    <property type="entry name" value="PyrdxlP-dep_Trfase_small"/>
</dbReference>
<dbReference type="eggNOG" id="COG2008">
    <property type="taxonomic scope" value="Bacteria"/>
</dbReference>
<evidence type="ECO:0000313" key="7">
    <source>
        <dbReference type="EMBL" id="EFQ24357.1"/>
    </source>
</evidence>
<accession>E3CWK2</accession>
<dbReference type="CDD" id="cd06502">
    <property type="entry name" value="TA_like"/>
    <property type="match status" value="1"/>
</dbReference>
<evidence type="ECO:0000313" key="8">
    <source>
        <dbReference type="Proteomes" id="UP000005096"/>
    </source>
</evidence>
<comment type="cofactor">
    <cofactor evidence="1">
        <name>pyridoxal 5'-phosphate</name>
        <dbReference type="ChEBI" id="CHEBI:597326"/>
    </cofactor>
</comment>
<dbReference type="Gene3D" id="3.90.1150.10">
    <property type="entry name" value="Aspartate Aminotransferase, domain 1"/>
    <property type="match status" value="1"/>
</dbReference>
<name>E3CWK2_9BACT</name>
<evidence type="ECO:0000256" key="4">
    <source>
        <dbReference type="ARBA" id="ARBA00023239"/>
    </source>
</evidence>
<dbReference type="HOGENOM" id="CLU_029381_0_2_0"/>
<sequence length="342" mass="36153">MDFRSDTVTRPTESMRAVMAAAPVGDDVYRDDPSVAELERYAADLTGTEAALFACSGTMGNLLALLVHGRRGESVLLGAQSHIYHYEVGGLSALAGLLPYALDDESGLPEVASLAGAVRGRDNVHFAPTSLLCLENTHNRAGGVAVSPKALGAVAEEGHCLGLKVHLDGARLFNACAAFGVEAREYVRFVDSVQLCLSKGLGAPMGSVLCGPRGFVEEARHWRKCIGGGLRQAGVVASAGLMALRDMRSRLAEDHENAALLARLLSEGGLAVEPCGVRTNMVYFRLSGTGVSEGAFQKRCEERGLQLGVAGPERIRMVTHLDVSRQDVEAAARIVLETVACP</sequence>
<feature type="domain" description="Aromatic amino acid beta-eliminating lyase/threonine aldolase" evidence="6">
    <location>
        <begin position="2"/>
        <end position="284"/>
    </location>
</feature>
<dbReference type="FunFam" id="3.40.640.10:FF:000030">
    <property type="entry name" value="Low-specificity L-threonine aldolase"/>
    <property type="match status" value="1"/>
</dbReference>
<reference evidence="7 8" key="1">
    <citation type="journal article" date="2010" name="Stand. Genomic Sci.">
        <title>Non-contiguous finished genome sequence of Aminomonas paucivorans type strain (GLU-3).</title>
        <authorList>
            <person name="Pitluck S."/>
            <person name="Yasawong M."/>
            <person name="Held B."/>
            <person name="Lapidus A."/>
            <person name="Nolan M."/>
            <person name="Copeland A."/>
            <person name="Lucas S."/>
            <person name="Del Rio T.G."/>
            <person name="Tice H."/>
            <person name="Cheng J.F."/>
            <person name="Chertkov O."/>
            <person name="Goodwin L."/>
            <person name="Tapia R."/>
            <person name="Han C."/>
            <person name="Liolios K."/>
            <person name="Ivanova N."/>
            <person name="Mavromatis K."/>
            <person name="Ovchinnikova G."/>
            <person name="Pati A."/>
            <person name="Chen A."/>
            <person name="Palaniappan K."/>
            <person name="Land M."/>
            <person name="Hauser L."/>
            <person name="Chang Y.J."/>
            <person name="Jeffries C.D."/>
            <person name="Pukall R."/>
            <person name="Spring S."/>
            <person name="Rohde M."/>
            <person name="Sikorski J."/>
            <person name="Goker M."/>
            <person name="Woyke T."/>
            <person name="Bristow J."/>
            <person name="Eisen J.A."/>
            <person name="Markowitz V."/>
            <person name="Hugenholtz P."/>
            <person name="Kyrpides N.C."/>
            <person name="Klenk H.P."/>
        </authorList>
    </citation>
    <scope>NUCLEOTIDE SEQUENCE [LARGE SCALE GENOMIC DNA]</scope>
    <source>
        <strain evidence="7 8">DSM 12260</strain>
    </source>
</reference>